<dbReference type="AlphaFoldDB" id="A0AAV6K4U1"/>
<keyword evidence="2" id="KW-1185">Reference proteome</keyword>
<organism evidence="1 2">
    <name type="scientific">Rhododendron griersonianum</name>
    <dbReference type="NCBI Taxonomy" id="479676"/>
    <lineage>
        <taxon>Eukaryota</taxon>
        <taxon>Viridiplantae</taxon>
        <taxon>Streptophyta</taxon>
        <taxon>Embryophyta</taxon>
        <taxon>Tracheophyta</taxon>
        <taxon>Spermatophyta</taxon>
        <taxon>Magnoliopsida</taxon>
        <taxon>eudicotyledons</taxon>
        <taxon>Gunneridae</taxon>
        <taxon>Pentapetalae</taxon>
        <taxon>asterids</taxon>
        <taxon>Ericales</taxon>
        <taxon>Ericaceae</taxon>
        <taxon>Ericoideae</taxon>
        <taxon>Rhodoreae</taxon>
        <taxon>Rhododendron</taxon>
    </lineage>
</organism>
<name>A0AAV6K4U1_9ERIC</name>
<comment type="caution">
    <text evidence="1">The sequence shown here is derived from an EMBL/GenBank/DDBJ whole genome shotgun (WGS) entry which is preliminary data.</text>
</comment>
<sequence>MWLWGQRRRQADSCCVKRLQRSCGNASIYLVFGQSTRYDILGEDSSHLQKDFDNYVWAHDYRYYAQCIRHCEKVKDCARTVQYRSDI</sequence>
<protein>
    <submittedName>
        <fullName evidence="1">Uncharacterized protein</fullName>
    </submittedName>
</protein>
<evidence type="ECO:0000313" key="1">
    <source>
        <dbReference type="EMBL" id="KAG5547385.1"/>
    </source>
</evidence>
<reference evidence="1" key="1">
    <citation type="submission" date="2020-08" db="EMBL/GenBank/DDBJ databases">
        <title>Plant Genome Project.</title>
        <authorList>
            <person name="Zhang R.-G."/>
        </authorList>
    </citation>
    <scope>NUCLEOTIDE SEQUENCE</scope>
    <source>
        <strain evidence="1">WSP0</strain>
        <tissue evidence="1">Leaf</tissue>
    </source>
</reference>
<dbReference type="EMBL" id="JACTNZ010000005">
    <property type="protein sequence ID" value="KAG5547385.1"/>
    <property type="molecule type" value="Genomic_DNA"/>
</dbReference>
<evidence type="ECO:0000313" key="2">
    <source>
        <dbReference type="Proteomes" id="UP000823749"/>
    </source>
</evidence>
<dbReference type="Proteomes" id="UP000823749">
    <property type="component" value="Chromosome 5"/>
</dbReference>
<accession>A0AAV6K4U1</accession>
<proteinExistence type="predicted"/>
<gene>
    <name evidence="1" type="ORF">RHGRI_013164</name>
</gene>